<dbReference type="EMBL" id="PGCI01000411">
    <property type="protein sequence ID" value="PLW27366.1"/>
    <property type="molecule type" value="Genomic_DNA"/>
</dbReference>
<accession>A0A2N5TPE5</accession>
<evidence type="ECO:0000313" key="2">
    <source>
        <dbReference type="Proteomes" id="UP000235392"/>
    </source>
</evidence>
<organism evidence="1 2">
    <name type="scientific">Puccinia coronata f. sp. avenae</name>
    <dbReference type="NCBI Taxonomy" id="200324"/>
    <lineage>
        <taxon>Eukaryota</taxon>
        <taxon>Fungi</taxon>
        <taxon>Dikarya</taxon>
        <taxon>Basidiomycota</taxon>
        <taxon>Pucciniomycotina</taxon>
        <taxon>Pucciniomycetes</taxon>
        <taxon>Pucciniales</taxon>
        <taxon>Pucciniaceae</taxon>
        <taxon>Puccinia</taxon>
    </lineage>
</organism>
<proteinExistence type="predicted"/>
<dbReference type="Proteomes" id="UP000235392">
    <property type="component" value="Unassembled WGS sequence"/>
</dbReference>
<gene>
    <name evidence="1" type="ORF">PCASD_20938</name>
</gene>
<comment type="caution">
    <text evidence="1">The sequence shown here is derived from an EMBL/GenBank/DDBJ whole genome shotgun (WGS) entry which is preliminary data.</text>
</comment>
<sequence length="89" mass="10024">MLAWMVASEFTSDAAIQFKLGHRATEATEFESVNDSLGGPAPEFESDGCIRCKLGCDHPSQLFWQCEDRQMGIQMIKQKLNSLCPHYQL</sequence>
<protein>
    <submittedName>
        <fullName evidence="1">Uncharacterized protein</fullName>
    </submittedName>
</protein>
<reference evidence="1 2" key="1">
    <citation type="submission" date="2017-11" db="EMBL/GenBank/DDBJ databases">
        <title>De novo assembly and phasing of dikaryotic genomes from two isolates of Puccinia coronata f. sp. avenae, the causal agent of oat crown rust.</title>
        <authorList>
            <person name="Miller M.E."/>
            <person name="Zhang Y."/>
            <person name="Omidvar V."/>
            <person name="Sperschneider J."/>
            <person name="Schwessinger B."/>
            <person name="Raley C."/>
            <person name="Palmer J.M."/>
            <person name="Garnica D."/>
            <person name="Upadhyaya N."/>
            <person name="Rathjen J."/>
            <person name="Taylor J.M."/>
            <person name="Park R.F."/>
            <person name="Dodds P.N."/>
            <person name="Hirsch C.D."/>
            <person name="Kianian S.F."/>
            <person name="Figueroa M."/>
        </authorList>
    </citation>
    <scope>NUCLEOTIDE SEQUENCE [LARGE SCALE GENOMIC DNA]</scope>
    <source>
        <strain evidence="1">12SD80</strain>
    </source>
</reference>
<evidence type="ECO:0000313" key="1">
    <source>
        <dbReference type="EMBL" id="PLW27366.1"/>
    </source>
</evidence>
<dbReference type="AlphaFoldDB" id="A0A2N5TPE5"/>
<name>A0A2N5TPE5_9BASI</name>